<dbReference type="HOGENOM" id="CLU_045466_2_0_7"/>
<dbReference type="KEGG" id="dpi:BN4_11294"/>
<organism evidence="10 11">
    <name type="scientific">Pseudodesulfovibrio piezophilus (strain DSM 21447 / JCM 15486 / C1TLV30)</name>
    <name type="common">Desulfovibrio piezophilus</name>
    <dbReference type="NCBI Taxonomy" id="1322246"/>
    <lineage>
        <taxon>Bacteria</taxon>
        <taxon>Pseudomonadati</taxon>
        <taxon>Thermodesulfobacteriota</taxon>
        <taxon>Desulfovibrionia</taxon>
        <taxon>Desulfovibrionales</taxon>
        <taxon>Desulfovibrionaceae</taxon>
    </lineage>
</organism>
<dbReference type="eggNOG" id="COG3884">
    <property type="taxonomic scope" value="Bacteria"/>
</dbReference>
<reference evidence="11" key="2">
    <citation type="journal article" date="2013" name="Stand. Genomic Sci.">
        <title>Complete genome sequence of Desulfocapsa sulfexigens, a marine deltaproteobacterium specialized in disproportionating inorganic sulfur compounds.</title>
        <authorList>
            <person name="Finster K.W."/>
            <person name="Kjeldsen K.U."/>
            <person name="Kube M."/>
            <person name="Reinhardt R."/>
            <person name="Mussmann M."/>
            <person name="Amann R."/>
            <person name="Schreiber L."/>
        </authorList>
    </citation>
    <scope>NUCLEOTIDE SEQUENCE [LARGE SCALE GENOMIC DNA]</scope>
    <source>
        <strain evidence="11">DSM 10523 / SB164P1</strain>
    </source>
</reference>
<dbReference type="EC" id="3.1.2.14" evidence="10"/>
<dbReference type="AlphaFoldDB" id="M1WJV0"/>
<dbReference type="PANTHER" id="PTHR31727:SF6">
    <property type="entry name" value="OLEOYL-ACYL CARRIER PROTEIN THIOESTERASE 1, CHLOROPLASTIC"/>
    <property type="match status" value="1"/>
</dbReference>
<evidence type="ECO:0000313" key="10">
    <source>
        <dbReference type="EMBL" id="CCH48531.1"/>
    </source>
</evidence>
<evidence type="ECO:0000256" key="6">
    <source>
        <dbReference type="ARBA" id="ARBA00023098"/>
    </source>
</evidence>
<evidence type="ECO:0000256" key="3">
    <source>
        <dbReference type="ARBA" id="ARBA00022801"/>
    </source>
</evidence>
<evidence type="ECO:0000256" key="1">
    <source>
        <dbReference type="ARBA" id="ARBA00006500"/>
    </source>
</evidence>
<evidence type="ECO:0000259" key="9">
    <source>
        <dbReference type="Pfam" id="PF20791"/>
    </source>
</evidence>
<dbReference type="SUPFAM" id="SSF54637">
    <property type="entry name" value="Thioesterase/thiol ester dehydrase-isomerase"/>
    <property type="match status" value="2"/>
</dbReference>
<dbReference type="InterPro" id="IPR049427">
    <property type="entry name" value="Acyl-ACP_TE_C"/>
</dbReference>
<evidence type="ECO:0000256" key="7">
    <source>
        <dbReference type="ARBA" id="ARBA00023160"/>
    </source>
</evidence>
<dbReference type="InterPro" id="IPR029069">
    <property type="entry name" value="HotDog_dom_sf"/>
</dbReference>
<dbReference type="STRING" id="1322246.BN4_11294"/>
<keyword evidence="7" id="KW-0275">Fatty acid biosynthesis</keyword>
<dbReference type="EMBL" id="FO203427">
    <property type="protein sequence ID" value="CCH48531.1"/>
    <property type="molecule type" value="Genomic_DNA"/>
</dbReference>
<dbReference type="GO" id="GO:0016297">
    <property type="term" value="F:fatty acyl-[ACP] hydrolase activity"/>
    <property type="evidence" value="ECO:0007669"/>
    <property type="project" value="UniProtKB-EC"/>
</dbReference>
<evidence type="ECO:0000256" key="2">
    <source>
        <dbReference type="ARBA" id="ARBA00022516"/>
    </source>
</evidence>
<keyword evidence="2" id="KW-0444">Lipid biosynthesis</keyword>
<accession>M1WJV0</accession>
<dbReference type="InterPro" id="IPR045023">
    <property type="entry name" value="FATA/B"/>
</dbReference>
<dbReference type="CDD" id="cd00586">
    <property type="entry name" value="4HBT"/>
    <property type="match status" value="1"/>
</dbReference>
<comment type="similarity">
    <text evidence="1">Belongs to the acyl-ACP thioesterase family.</text>
</comment>
<dbReference type="Pfam" id="PF20791">
    <property type="entry name" value="Acyl-ACP_TE_C"/>
    <property type="match status" value="1"/>
</dbReference>
<dbReference type="PANTHER" id="PTHR31727">
    <property type="entry name" value="OLEOYL-ACYL CARRIER PROTEIN THIOESTERASE 1, CHLOROPLASTIC"/>
    <property type="match status" value="1"/>
</dbReference>
<dbReference type="Pfam" id="PF01643">
    <property type="entry name" value="Acyl-ACP_TE"/>
    <property type="match status" value="1"/>
</dbReference>
<dbReference type="Gene3D" id="3.10.129.10">
    <property type="entry name" value="Hotdog Thioesterase"/>
    <property type="match status" value="1"/>
</dbReference>
<keyword evidence="5" id="KW-0809">Transit peptide</keyword>
<reference evidence="10 11" key="1">
    <citation type="journal article" date="2013" name="PLoS ONE">
        <title>The first genomic and proteomic characterization of a deep-sea sulfate reducer: insights into the piezophilic lifestyle of Desulfovibrio piezophilus.</title>
        <authorList>
            <person name="Pradel N."/>
            <person name="Ji B."/>
            <person name="Gimenez G."/>
            <person name="Talla E."/>
            <person name="Lenoble P."/>
            <person name="Garel M."/>
            <person name="Tamburini C."/>
            <person name="Fourquet P."/>
            <person name="Lebrun R."/>
            <person name="Bertin P."/>
            <person name="Denis Y."/>
            <person name="Pophillat M."/>
            <person name="Barbe V."/>
            <person name="Ollivier B."/>
            <person name="Dolla A."/>
        </authorList>
    </citation>
    <scope>NUCLEOTIDE SEQUENCE [LARGE SCALE GENOMIC DNA]</scope>
    <source>
        <strain evidence="11">DSM 10523 / SB164P1</strain>
    </source>
</reference>
<name>M1WJV0_PSEP2</name>
<keyword evidence="6" id="KW-0443">Lipid metabolism</keyword>
<sequence length="268" mass="30879">MVSLHPFPSQLHKIVMTTNIDLAFEHLYPVQSYEPRMDGRIAIPSVCNYLQDIASRHADTLGFGYHDLEKCGHFWMLARLHVTMERLPRFGESCRIETWPSGNERLVALRDFLLHDEKGLIGKATTSWVTVNTTTHKPDNPETVLNRRFIPKRDRATIFPTKAIKRLKGGEHDIRLVARRSDMDINNHVNNVHYVEFCLEAIPRSWEEKNRCLGIDIQFRSESHAGDEYVSACAPADPDGPHATFLHSLTRLSDGREVVRMRSWWIQA</sequence>
<proteinExistence type="inferred from homology"/>
<keyword evidence="3 10" id="KW-0378">Hydrolase</keyword>
<dbReference type="InterPro" id="IPR002864">
    <property type="entry name" value="Acyl-ACP_thioesterase_NHD"/>
</dbReference>
<keyword evidence="11" id="KW-1185">Reference proteome</keyword>
<gene>
    <name evidence="10" type="primary">FATA</name>
    <name evidence="10" type="ordered locus">BN4_11294</name>
</gene>
<dbReference type="PATRIC" id="fig|879567.3.peg.1344"/>
<evidence type="ECO:0000256" key="5">
    <source>
        <dbReference type="ARBA" id="ARBA00022946"/>
    </source>
</evidence>
<protein>
    <submittedName>
        <fullName evidence="10">Acyl-ACP thioesterase</fullName>
        <ecNumber evidence="10">3.1.2.14</ecNumber>
    </submittedName>
</protein>
<dbReference type="GO" id="GO:0000036">
    <property type="term" value="F:acyl carrier activity"/>
    <property type="evidence" value="ECO:0007669"/>
    <property type="project" value="TreeGrafter"/>
</dbReference>
<keyword evidence="4" id="KW-0276">Fatty acid metabolism</keyword>
<dbReference type="Proteomes" id="UP000011724">
    <property type="component" value="Chromosome"/>
</dbReference>
<feature type="domain" description="Acyl-ACP thioesterase N-terminal hotdog" evidence="8">
    <location>
        <begin position="23"/>
        <end position="138"/>
    </location>
</feature>
<evidence type="ECO:0000256" key="4">
    <source>
        <dbReference type="ARBA" id="ARBA00022832"/>
    </source>
</evidence>
<evidence type="ECO:0000259" key="8">
    <source>
        <dbReference type="Pfam" id="PF01643"/>
    </source>
</evidence>
<evidence type="ECO:0000313" key="11">
    <source>
        <dbReference type="Proteomes" id="UP000011724"/>
    </source>
</evidence>
<feature type="domain" description="Acyl-ACP thioesterase-like C-terminal" evidence="9">
    <location>
        <begin position="175"/>
        <end position="266"/>
    </location>
</feature>
<dbReference type="BioCyc" id="DPIE1322246:BN4_RS06485-MONOMER"/>